<organism evidence="1 2">
    <name type="scientific">Candidatus Portnoybacteria bacterium RIFCSPHIGHO2_12_FULL_38_9</name>
    <dbReference type="NCBI Taxonomy" id="1801997"/>
    <lineage>
        <taxon>Bacteria</taxon>
        <taxon>Candidatus Portnoyibacteriota</taxon>
    </lineage>
</organism>
<dbReference type="Proteomes" id="UP000177061">
    <property type="component" value="Unassembled WGS sequence"/>
</dbReference>
<evidence type="ECO:0000313" key="2">
    <source>
        <dbReference type="Proteomes" id="UP000177061"/>
    </source>
</evidence>
<reference evidence="1 2" key="1">
    <citation type="journal article" date="2016" name="Nat. Commun.">
        <title>Thousands of microbial genomes shed light on interconnected biogeochemical processes in an aquifer system.</title>
        <authorList>
            <person name="Anantharaman K."/>
            <person name="Brown C.T."/>
            <person name="Hug L.A."/>
            <person name="Sharon I."/>
            <person name="Castelle C.J."/>
            <person name="Probst A.J."/>
            <person name="Thomas B.C."/>
            <person name="Singh A."/>
            <person name="Wilkins M.J."/>
            <person name="Karaoz U."/>
            <person name="Brodie E.L."/>
            <person name="Williams K.H."/>
            <person name="Hubbard S.S."/>
            <person name="Banfield J.F."/>
        </authorList>
    </citation>
    <scope>NUCLEOTIDE SEQUENCE [LARGE SCALE GENOMIC DNA]</scope>
</reference>
<sequence>MGERLILVCQDFGDNIFTLVIDVKNIYWSGNYPRIDFDGRPKIVRQFFGDSNLWGGFLLAIARVGKVRKQAKSRYDLLFEIAKRPGGLRKTES</sequence>
<dbReference type="EMBL" id="MHNB01000012">
    <property type="protein sequence ID" value="OGZ37321.1"/>
    <property type="molecule type" value="Genomic_DNA"/>
</dbReference>
<dbReference type="AlphaFoldDB" id="A0A1G2FIH6"/>
<accession>A0A1G2FIH6</accession>
<name>A0A1G2FIH6_9BACT</name>
<gene>
    <name evidence="1" type="ORF">A3J64_01635</name>
</gene>
<proteinExistence type="predicted"/>
<evidence type="ECO:0000313" key="1">
    <source>
        <dbReference type="EMBL" id="OGZ37321.1"/>
    </source>
</evidence>
<protein>
    <submittedName>
        <fullName evidence="1">Uncharacterized protein</fullName>
    </submittedName>
</protein>
<comment type="caution">
    <text evidence="1">The sequence shown here is derived from an EMBL/GenBank/DDBJ whole genome shotgun (WGS) entry which is preliminary data.</text>
</comment>